<organism evidence="1 2">
    <name type="scientific">Brassica napus</name>
    <name type="common">Rape</name>
    <dbReference type="NCBI Taxonomy" id="3708"/>
    <lineage>
        <taxon>Eukaryota</taxon>
        <taxon>Viridiplantae</taxon>
        <taxon>Streptophyta</taxon>
        <taxon>Embryophyta</taxon>
        <taxon>Tracheophyta</taxon>
        <taxon>Spermatophyta</taxon>
        <taxon>Magnoliopsida</taxon>
        <taxon>eudicotyledons</taxon>
        <taxon>Gunneridae</taxon>
        <taxon>Pentapetalae</taxon>
        <taxon>rosids</taxon>
        <taxon>malvids</taxon>
        <taxon>Brassicales</taxon>
        <taxon>Brassicaceae</taxon>
        <taxon>Brassiceae</taxon>
        <taxon>Brassica</taxon>
    </lineage>
</organism>
<gene>
    <name evidence="1" type="ORF">HID58_058190</name>
</gene>
<comment type="caution">
    <text evidence="1">The sequence shown here is derived from an EMBL/GenBank/DDBJ whole genome shotgun (WGS) entry which is preliminary data.</text>
</comment>
<evidence type="ECO:0000313" key="1">
    <source>
        <dbReference type="EMBL" id="KAH0882094.1"/>
    </source>
</evidence>
<evidence type="ECO:0000313" key="2">
    <source>
        <dbReference type="Proteomes" id="UP000824890"/>
    </source>
</evidence>
<dbReference type="Proteomes" id="UP000824890">
    <property type="component" value="Unassembled WGS sequence"/>
</dbReference>
<protein>
    <submittedName>
        <fullName evidence="1">Uncharacterized protein</fullName>
    </submittedName>
</protein>
<name>A0ABQ7ZPF1_BRANA</name>
<keyword evidence="2" id="KW-1185">Reference proteome</keyword>
<sequence length="148" mass="16484">MKWSPPGGPSDIYYARSLGLRGYAILSLSVARVEETVTALSVGLGEEGKQRPFYLSIGASGELSLYRWLSETMNNATAAVEANRKVDRSRGMRHDPGGLMKTLSEWFDEEASHRFMRQRAYDCSYSGHKEEISLVDVLNMKLQNTGSS</sequence>
<proteinExistence type="predicted"/>
<dbReference type="EMBL" id="JAGKQM010000014">
    <property type="protein sequence ID" value="KAH0882094.1"/>
    <property type="molecule type" value="Genomic_DNA"/>
</dbReference>
<accession>A0ABQ7ZPF1</accession>
<reference evidence="1 2" key="1">
    <citation type="submission" date="2021-05" db="EMBL/GenBank/DDBJ databases">
        <title>Genome Assembly of Synthetic Allotetraploid Brassica napus Reveals Homoeologous Exchanges between Subgenomes.</title>
        <authorList>
            <person name="Davis J.T."/>
        </authorList>
    </citation>
    <scope>NUCLEOTIDE SEQUENCE [LARGE SCALE GENOMIC DNA]</scope>
    <source>
        <strain evidence="2">cv. Da-Ae</strain>
        <tissue evidence="1">Seedling</tissue>
    </source>
</reference>